<protein>
    <submittedName>
        <fullName evidence="1">Uncharacterized protein</fullName>
    </submittedName>
</protein>
<evidence type="ECO:0000313" key="1">
    <source>
        <dbReference type="EMBL" id="KIM63135.1"/>
    </source>
</evidence>
<reference evidence="1 2" key="1">
    <citation type="submission" date="2014-04" db="EMBL/GenBank/DDBJ databases">
        <authorList>
            <consortium name="DOE Joint Genome Institute"/>
            <person name="Kuo A."/>
            <person name="Kohler A."/>
            <person name="Nagy L.G."/>
            <person name="Floudas D."/>
            <person name="Copeland A."/>
            <person name="Barry K.W."/>
            <person name="Cichocki N."/>
            <person name="Veneault-Fourrey C."/>
            <person name="LaButti K."/>
            <person name="Lindquist E.A."/>
            <person name="Lipzen A."/>
            <person name="Lundell T."/>
            <person name="Morin E."/>
            <person name="Murat C."/>
            <person name="Sun H."/>
            <person name="Tunlid A."/>
            <person name="Henrissat B."/>
            <person name="Grigoriev I.V."/>
            <person name="Hibbett D.S."/>
            <person name="Martin F."/>
            <person name="Nordberg H.P."/>
            <person name="Cantor M.N."/>
            <person name="Hua S.X."/>
        </authorList>
    </citation>
    <scope>NUCLEOTIDE SEQUENCE [LARGE SCALE GENOMIC DNA]</scope>
    <source>
        <strain evidence="1 2">Foug A</strain>
    </source>
</reference>
<sequence>MGCVTVRSEHETPDKIGYEKLFRRTTCPTEYFRCPRPSPTSNTGEYRRGVLFTSARRCIASCWLPCPLDTNPHGSRCHLSPQRRISHLQTRYVSTPSLWPIPAVSAPFDALGASVSSLERSRLAKGLSFHSLDRSCRLHVVLCHQGIYASSFLRLGPHRCLVVVNFLHADLRRPLKP</sequence>
<accession>A0A0C3DR72</accession>
<reference evidence="2" key="2">
    <citation type="submission" date="2015-01" db="EMBL/GenBank/DDBJ databases">
        <title>Evolutionary Origins and Diversification of the Mycorrhizal Mutualists.</title>
        <authorList>
            <consortium name="DOE Joint Genome Institute"/>
            <consortium name="Mycorrhizal Genomics Consortium"/>
            <person name="Kohler A."/>
            <person name="Kuo A."/>
            <person name="Nagy L.G."/>
            <person name="Floudas D."/>
            <person name="Copeland A."/>
            <person name="Barry K.W."/>
            <person name="Cichocki N."/>
            <person name="Veneault-Fourrey C."/>
            <person name="LaButti K."/>
            <person name="Lindquist E.A."/>
            <person name="Lipzen A."/>
            <person name="Lundell T."/>
            <person name="Morin E."/>
            <person name="Murat C."/>
            <person name="Riley R."/>
            <person name="Ohm R."/>
            <person name="Sun H."/>
            <person name="Tunlid A."/>
            <person name="Henrissat B."/>
            <person name="Grigoriev I.V."/>
            <person name="Hibbett D.S."/>
            <person name="Martin F."/>
        </authorList>
    </citation>
    <scope>NUCLEOTIDE SEQUENCE [LARGE SCALE GENOMIC DNA]</scope>
    <source>
        <strain evidence="2">Foug A</strain>
    </source>
</reference>
<dbReference type="AlphaFoldDB" id="A0A0C3DR72"/>
<keyword evidence="2" id="KW-1185">Reference proteome</keyword>
<dbReference type="HOGENOM" id="CLU_1518731_0_0_1"/>
<proteinExistence type="predicted"/>
<dbReference type="Proteomes" id="UP000053989">
    <property type="component" value="Unassembled WGS sequence"/>
</dbReference>
<dbReference type="InParanoid" id="A0A0C3DR72"/>
<name>A0A0C3DR72_9AGAM</name>
<gene>
    <name evidence="1" type="ORF">SCLCIDRAFT_769294</name>
</gene>
<evidence type="ECO:0000313" key="2">
    <source>
        <dbReference type="Proteomes" id="UP000053989"/>
    </source>
</evidence>
<organism evidence="1 2">
    <name type="scientific">Scleroderma citrinum Foug A</name>
    <dbReference type="NCBI Taxonomy" id="1036808"/>
    <lineage>
        <taxon>Eukaryota</taxon>
        <taxon>Fungi</taxon>
        <taxon>Dikarya</taxon>
        <taxon>Basidiomycota</taxon>
        <taxon>Agaricomycotina</taxon>
        <taxon>Agaricomycetes</taxon>
        <taxon>Agaricomycetidae</taxon>
        <taxon>Boletales</taxon>
        <taxon>Sclerodermatineae</taxon>
        <taxon>Sclerodermataceae</taxon>
        <taxon>Scleroderma</taxon>
    </lineage>
</organism>
<dbReference type="EMBL" id="KN822037">
    <property type="protein sequence ID" value="KIM63135.1"/>
    <property type="molecule type" value="Genomic_DNA"/>
</dbReference>